<evidence type="ECO:0000259" key="6">
    <source>
        <dbReference type="PROSITE" id="PS51898"/>
    </source>
</evidence>
<dbReference type="Gene3D" id="1.10.443.10">
    <property type="entry name" value="Intergrase catalytic core"/>
    <property type="match status" value="1"/>
</dbReference>
<evidence type="ECO:0000256" key="3">
    <source>
        <dbReference type="ARBA" id="ARBA00023125"/>
    </source>
</evidence>
<reference evidence="9" key="1">
    <citation type="submission" date="2016-10" db="EMBL/GenBank/DDBJ databases">
        <authorList>
            <person name="Varghese N."/>
            <person name="Submissions S."/>
        </authorList>
    </citation>
    <scope>NUCLEOTIDE SEQUENCE [LARGE SCALE GENOMIC DNA]</scope>
    <source>
        <strain evidence="9">JCM 18195</strain>
    </source>
</reference>
<evidence type="ECO:0000256" key="4">
    <source>
        <dbReference type="ARBA" id="ARBA00023172"/>
    </source>
</evidence>
<dbReference type="GO" id="GO:0015074">
    <property type="term" value="P:DNA integration"/>
    <property type="evidence" value="ECO:0007669"/>
    <property type="project" value="UniProtKB-KW"/>
</dbReference>
<keyword evidence="3 5" id="KW-0238">DNA-binding</keyword>
<dbReference type="InterPro" id="IPR013762">
    <property type="entry name" value="Integrase-like_cat_sf"/>
</dbReference>
<dbReference type="PROSITE" id="PS51900">
    <property type="entry name" value="CB"/>
    <property type="match status" value="1"/>
</dbReference>
<name>A0A1I5YSA5_9GAMM</name>
<dbReference type="InterPro" id="IPR002104">
    <property type="entry name" value="Integrase_catalytic"/>
</dbReference>
<dbReference type="InterPro" id="IPR044068">
    <property type="entry name" value="CB"/>
</dbReference>
<dbReference type="EMBL" id="FOXM01000023">
    <property type="protein sequence ID" value="SFQ46935.1"/>
    <property type="molecule type" value="Genomic_DNA"/>
</dbReference>
<dbReference type="Pfam" id="PF00589">
    <property type="entry name" value="Phage_integrase"/>
    <property type="match status" value="1"/>
</dbReference>
<gene>
    <name evidence="8" type="ORF">SAMN05216229_12368</name>
</gene>
<sequence>MPYKRDDSPYWWISFKTPAGRYVRRSSGTDDKAAAAAIENQARADAWKEKEWGVNPPRTFEEVIVPYLQHARQHQRSYETTAHRVKQLRKHFAAQIVNDLGGQSIRDYITARTQDGASAATVNRELAAFSAAINWCNTELEWALPNPVKGRTMKEPEGRVRWITRAEVDALCRAAREGRNGALLEDFVRLAVNTGCRKEELLGMEWRRVDLHNRLLYLEGEHTKAGKRRSIPLNQGALSALLGRQAFRAEHCPASPWVFARADGERAVSIRVGFENACKRAGIVDFVIHDLRHTCAAHLISAGVALAEVRDLLGHSTITMTERYAHLAPARVRDAVGILDGLSAERDEVVSRSRYAENPVRLISKEGKRL</sequence>
<evidence type="ECO:0000313" key="9">
    <source>
        <dbReference type="Proteomes" id="UP000243084"/>
    </source>
</evidence>
<organism evidence="8 9">
    <name type="scientific">Geopseudomonas sagittaria</name>
    <dbReference type="NCBI Taxonomy" id="1135990"/>
    <lineage>
        <taxon>Bacteria</taxon>
        <taxon>Pseudomonadati</taxon>
        <taxon>Pseudomonadota</taxon>
        <taxon>Gammaproteobacteria</taxon>
        <taxon>Pseudomonadales</taxon>
        <taxon>Pseudomonadaceae</taxon>
        <taxon>Geopseudomonas</taxon>
    </lineage>
</organism>
<evidence type="ECO:0000256" key="2">
    <source>
        <dbReference type="ARBA" id="ARBA00022908"/>
    </source>
</evidence>
<evidence type="ECO:0000256" key="1">
    <source>
        <dbReference type="ARBA" id="ARBA00008857"/>
    </source>
</evidence>
<dbReference type="AlphaFoldDB" id="A0A1I5YSA5"/>
<feature type="domain" description="Tyr recombinase" evidence="6">
    <location>
        <begin position="158"/>
        <end position="337"/>
    </location>
</feature>
<dbReference type="CDD" id="cd00796">
    <property type="entry name" value="INT_Rci_Hp1_C"/>
    <property type="match status" value="1"/>
</dbReference>
<keyword evidence="4" id="KW-0233">DNA recombination</keyword>
<dbReference type="GO" id="GO:0006310">
    <property type="term" value="P:DNA recombination"/>
    <property type="evidence" value="ECO:0007669"/>
    <property type="project" value="UniProtKB-KW"/>
</dbReference>
<proteinExistence type="inferred from homology"/>
<dbReference type="InterPro" id="IPR010998">
    <property type="entry name" value="Integrase_recombinase_N"/>
</dbReference>
<dbReference type="InterPro" id="IPR050090">
    <property type="entry name" value="Tyrosine_recombinase_XerCD"/>
</dbReference>
<protein>
    <submittedName>
        <fullName evidence="8">Site-specific recombinase XerD</fullName>
    </submittedName>
</protein>
<dbReference type="PANTHER" id="PTHR30349:SF64">
    <property type="entry name" value="PROPHAGE INTEGRASE INTD-RELATED"/>
    <property type="match status" value="1"/>
</dbReference>
<dbReference type="InterPro" id="IPR057084">
    <property type="entry name" value="Int_N"/>
</dbReference>
<dbReference type="GO" id="GO:0003677">
    <property type="term" value="F:DNA binding"/>
    <property type="evidence" value="ECO:0007669"/>
    <property type="project" value="UniProtKB-UniRule"/>
</dbReference>
<accession>A0A1I5YSA5</accession>
<keyword evidence="2" id="KW-0229">DNA integration</keyword>
<feature type="domain" description="Core-binding (CB)" evidence="7">
    <location>
        <begin position="58"/>
        <end position="137"/>
    </location>
</feature>
<evidence type="ECO:0000259" key="7">
    <source>
        <dbReference type="PROSITE" id="PS51900"/>
    </source>
</evidence>
<dbReference type="OrthoDB" id="9057547at2"/>
<comment type="similarity">
    <text evidence="1">Belongs to the 'phage' integrase family.</text>
</comment>
<dbReference type="SUPFAM" id="SSF56349">
    <property type="entry name" value="DNA breaking-rejoining enzymes"/>
    <property type="match status" value="1"/>
</dbReference>
<dbReference type="PROSITE" id="PS51898">
    <property type="entry name" value="TYR_RECOMBINASE"/>
    <property type="match status" value="1"/>
</dbReference>
<keyword evidence="9" id="KW-1185">Reference proteome</keyword>
<dbReference type="PANTHER" id="PTHR30349">
    <property type="entry name" value="PHAGE INTEGRASE-RELATED"/>
    <property type="match status" value="1"/>
</dbReference>
<dbReference type="Gene3D" id="1.10.150.130">
    <property type="match status" value="1"/>
</dbReference>
<dbReference type="InterPro" id="IPR011010">
    <property type="entry name" value="DNA_brk_join_enz"/>
</dbReference>
<dbReference type="RefSeq" id="WP_092435100.1">
    <property type="nucleotide sequence ID" value="NZ_FOXM01000023.1"/>
</dbReference>
<evidence type="ECO:0000313" key="8">
    <source>
        <dbReference type="EMBL" id="SFQ46935.1"/>
    </source>
</evidence>
<evidence type="ECO:0000256" key="5">
    <source>
        <dbReference type="PROSITE-ProRule" id="PRU01248"/>
    </source>
</evidence>
<dbReference type="Pfam" id="PF24624">
    <property type="entry name" value="Int_N"/>
    <property type="match status" value="1"/>
</dbReference>
<dbReference type="Proteomes" id="UP000243084">
    <property type="component" value="Unassembled WGS sequence"/>
</dbReference>